<evidence type="ECO:0000256" key="3">
    <source>
        <dbReference type="ARBA" id="ARBA00022452"/>
    </source>
</evidence>
<sequence length="813" mass="90661">MRKILLAALVQLFVLSLSAQSVVKGRVVDETGLPLPGASVVIGTQGQSTDANGLFKFNSVSGKSAKIKVSFVGFSTVEQAVKVPFNGEIKLQKTSRQMDEVTVLSTRATDKSPVAYTNIDKETLAKSNLGQDVPYLLSQTPSFVATSDGGTGIGYTYFRIRGTDGSRINVTINGIPYNDADEQGTFWVDVPDLTSSLEGMQIQRGVGTSTNGAAAFGANINLQTENYAPKASGELNMAYGSFNTLKMTAKASSGLLNNHWAIDTRLSSVTSDGYIDRASVNMKSYFLQAGYYGEKTTVKFVTFGGTEKTYHAWDGVPKDSLATHRTYNPCGFMGYDANGTPLYYKNQTDNYTQTNYQLLGIHSFSPALTLNAGLHYTRGDGYYEEYKQDQTLTKYSLIPFTVNGTTYKKSDLVRQKKMGNDFAGAVFSLNYNKEKISAQFGGGVNRYWGNHWGEVIWVKNYFGSLLPNSEYYRSKVSKWDANIYLKANYELLPKFNVYGDLQYRRVTYSLNGTNDEWDDAVNGMQILSVDKKFNFFNPKAGALYRPDKNNEAFASFAVAHREPTRTNYTDGSAETWPTNETLYDYEAGYKFHNSLLTAGVNLYYMYYHNQLILTGKLNDIGEALTSNIPVSYRSGIELIGGIKPLSWLRWDANVTMSRNRIKNFTEYVDTYSGDNWDWAEQTVNHLGNTPISFSPSVTANSLFTFTKGNFEAGFQSQYVGKQYIDNTGNDARSLTGYLVNNLRLSYSLPVKGIKGIDLTLLLNNLFNKQYISNAWTYSYYYQADPASQPERYNDFGYYPQAGFNCLAGVAIRF</sequence>
<dbReference type="InterPro" id="IPR036942">
    <property type="entry name" value="Beta-barrel_TonB_sf"/>
</dbReference>
<evidence type="ECO:0000313" key="18">
    <source>
        <dbReference type="Proteomes" id="UP000076586"/>
    </source>
</evidence>
<feature type="chain" id="PRO_5007904866" evidence="14">
    <location>
        <begin position="20"/>
        <end position="813"/>
    </location>
</feature>
<proteinExistence type="inferred from homology"/>
<evidence type="ECO:0000256" key="11">
    <source>
        <dbReference type="ARBA" id="ARBA00023237"/>
    </source>
</evidence>
<evidence type="ECO:0000259" key="15">
    <source>
        <dbReference type="Pfam" id="PF00593"/>
    </source>
</evidence>
<dbReference type="InterPro" id="IPR012910">
    <property type="entry name" value="Plug_dom"/>
</dbReference>
<evidence type="ECO:0000259" key="16">
    <source>
        <dbReference type="Pfam" id="PF07715"/>
    </source>
</evidence>
<keyword evidence="2 12" id="KW-0813">Transport</keyword>
<dbReference type="Pfam" id="PF00593">
    <property type="entry name" value="TonB_dep_Rec_b-barrel"/>
    <property type="match status" value="1"/>
</dbReference>
<keyword evidence="6 14" id="KW-0732">Signal</keyword>
<evidence type="ECO:0000256" key="1">
    <source>
        <dbReference type="ARBA" id="ARBA00004571"/>
    </source>
</evidence>
<feature type="domain" description="TonB-dependent receptor-like beta-barrel" evidence="15">
    <location>
        <begin position="302"/>
        <end position="765"/>
    </location>
</feature>
<feature type="signal peptide" evidence="14">
    <location>
        <begin position="1"/>
        <end position="19"/>
    </location>
</feature>
<keyword evidence="18" id="KW-1185">Reference proteome</keyword>
<dbReference type="Proteomes" id="UP000076586">
    <property type="component" value="Unassembled WGS sequence"/>
</dbReference>
<dbReference type="InterPro" id="IPR008969">
    <property type="entry name" value="CarboxyPept-like_regulatory"/>
</dbReference>
<keyword evidence="11 12" id="KW-0998">Cell outer membrane</keyword>
<protein>
    <submittedName>
        <fullName evidence="17">Iron complex outermembrane recepter protein</fullName>
    </submittedName>
</protein>
<dbReference type="InterPro" id="IPR039426">
    <property type="entry name" value="TonB-dep_rcpt-like"/>
</dbReference>
<evidence type="ECO:0000256" key="10">
    <source>
        <dbReference type="ARBA" id="ARBA00023136"/>
    </source>
</evidence>
<comment type="caution">
    <text evidence="17">The sequence shown here is derived from an EMBL/GenBank/DDBJ whole genome shotgun (WGS) entry which is preliminary data.</text>
</comment>
<dbReference type="SUPFAM" id="SSF56935">
    <property type="entry name" value="Porins"/>
    <property type="match status" value="1"/>
</dbReference>
<name>A0A170YQ81_9BACT</name>
<dbReference type="InterPro" id="IPR000531">
    <property type="entry name" value="Beta-barrel_TonB"/>
</dbReference>
<dbReference type="GO" id="GO:0009279">
    <property type="term" value="C:cell outer membrane"/>
    <property type="evidence" value="ECO:0007669"/>
    <property type="project" value="UniProtKB-SubCell"/>
</dbReference>
<dbReference type="AlphaFoldDB" id="A0A170YQ81"/>
<evidence type="ECO:0000256" key="5">
    <source>
        <dbReference type="ARBA" id="ARBA00022692"/>
    </source>
</evidence>
<dbReference type="Gene3D" id="2.60.40.1120">
    <property type="entry name" value="Carboxypeptidase-like, regulatory domain"/>
    <property type="match status" value="1"/>
</dbReference>
<keyword evidence="5 12" id="KW-0812">Transmembrane</keyword>
<evidence type="ECO:0000256" key="9">
    <source>
        <dbReference type="ARBA" id="ARBA00023077"/>
    </source>
</evidence>
<dbReference type="SUPFAM" id="SSF49464">
    <property type="entry name" value="Carboxypeptidase regulatory domain-like"/>
    <property type="match status" value="1"/>
</dbReference>
<keyword evidence="3 12" id="KW-1134">Transmembrane beta strand</keyword>
<evidence type="ECO:0000256" key="7">
    <source>
        <dbReference type="ARBA" id="ARBA00023004"/>
    </source>
</evidence>
<reference evidence="18" key="1">
    <citation type="submission" date="2016-04" db="EMBL/GenBank/DDBJ databases">
        <title>Draft genome sequence of Paludibacter jiangxiensis strain NM7.</title>
        <authorList>
            <person name="Qiu Y."/>
            <person name="Matsuura N."/>
            <person name="Ohashi A."/>
            <person name="Tourlousse M.D."/>
            <person name="Sekiguchi Y."/>
        </authorList>
    </citation>
    <scope>NUCLEOTIDE SEQUENCE [LARGE SCALE GENOMIC DNA]</scope>
    <source>
        <strain evidence="18">NM7</strain>
    </source>
</reference>
<keyword evidence="4" id="KW-0410">Iron transport</keyword>
<reference evidence="18" key="2">
    <citation type="journal article" date="2017" name="Genome Announc.">
        <title>Draft genome sequence of Paludibacter jiangxiensis NM7(T), a propionate-producing fermentative bacterium.</title>
        <authorList>
            <person name="Qiu Y.-L."/>
            <person name="Tourlousse D.M."/>
            <person name="Matsuura N."/>
            <person name="Ohashi A."/>
            <person name="Sekiguchi Y."/>
        </authorList>
    </citation>
    <scope>NUCLEOTIDE SEQUENCE [LARGE SCALE GENOMIC DNA]</scope>
    <source>
        <strain evidence="18">NM7</strain>
    </source>
</reference>
<dbReference type="GO" id="GO:0015344">
    <property type="term" value="F:siderophore uptake transmembrane transporter activity"/>
    <property type="evidence" value="ECO:0007669"/>
    <property type="project" value="TreeGrafter"/>
</dbReference>
<evidence type="ECO:0000256" key="14">
    <source>
        <dbReference type="SAM" id="SignalP"/>
    </source>
</evidence>
<feature type="domain" description="TonB-dependent receptor plug" evidence="16">
    <location>
        <begin position="111"/>
        <end position="217"/>
    </location>
</feature>
<evidence type="ECO:0000256" key="13">
    <source>
        <dbReference type="RuleBase" id="RU003357"/>
    </source>
</evidence>
<evidence type="ECO:0000313" key="17">
    <source>
        <dbReference type="EMBL" id="GAT61973.1"/>
    </source>
</evidence>
<evidence type="ECO:0000256" key="12">
    <source>
        <dbReference type="PROSITE-ProRule" id="PRU01360"/>
    </source>
</evidence>
<evidence type="ECO:0000256" key="2">
    <source>
        <dbReference type="ARBA" id="ARBA00022448"/>
    </source>
</evidence>
<dbReference type="Gene3D" id="2.170.130.10">
    <property type="entry name" value="TonB-dependent receptor, plug domain"/>
    <property type="match status" value="1"/>
</dbReference>
<dbReference type="PROSITE" id="PS52016">
    <property type="entry name" value="TONB_DEPENDENT_REC_3"/>
    <property type="match status" value="1"/>
</dbReference>
<keyword evidence="7" id="KW-0408">Iron</keyword>
<dbReference type="EMBL" id="BDCR01000001">
    <property type="protein sequence ID" value="GAT61973.1"/>
    <property type="molecule type" value="Genomic_DNA"/>
</dbReference>
<dbReference type="Pfam" id="PF13715">
    <property type="entry name" value="CarbopepD_reg_2"/>
    <property type="match status" value="1"/>
</dbReference>
<dbReference type="PANTHER" id="PTHR32552:SF68">
    <property type="entry name" value="FERRICHROME OUTER MEMBRANE TRANSPORTER_PHAGE RECEPTOR"/>
    <property type="match status" value="1"/>
</dbReference>
<dbReference type="Pfam" id="PF07715">
    <property type="entry name" value="Plug"/>
    <property type="match status" value="1"/>
</dbReference>
<dbReference type="InterPro" id="IPR037066">
    <property type="entry name" value="Plug_dom_sf"/>
</dbReference>
<accession>A0A170YQ81</accession>
<evidence type="ECO:0000256" key="4">
    <source>
        <dbReference type="ARBA" id="ARBA00022496"/>
    </source>
</evidence>
<dbReference type="STRING" id="681398.PJIAN_1563"/>
<keyword evidence="9 13" id="KW-0798">TonB box</keyword>
<dbReference type="Gene3D" id="2.40.170.20">
    <property type="entry name" value="TonB-dependent receptor, beta-barrel domain"/>
    <property type="match status" value="1"/>
</dbReference>
<keyword evidence="8" id="KW-0406">Ion transport</keyword>
<organism evidence="17 18">
    <name type="scientific">Paludibacter jiangxiensis</name>
    <dbReference type="NCBI Taxonomy" id="681398"/>
    <lineage>
        <taxon>Bacteria</taxon>
        <taxon>Pseudomonadati</taxon>
        <taxon>Bacteroidota</taxon>
        <taxon>Bacteroidia</taxon>
        <taxon>Bacteroidales</taxon>
        <taxon>Paludibacteraceae</taxon>
        <taxon>Paludibacter</taxon>
    </lineage>
</organism>
<dbReference type="PANTHER" id="PTHR32552">
    <property type="entry name" value="FERRICHROME IRON RECEPTOR-RELATED"/>
    <property type="match status" value="1"/>
</dbReference>
<dbReference type="OrthoDB" id="9761152at2"/>
<dbReference type="RefSeq" id="WP_068701797.1">
    <property type="nucleotide sequence ID" value="NZ_BDCR01000001.1"/>
</dbReference>
<evidence type="ECO:0000256" key="8">
    <source>
        <dbReference type="ARBA" id="ARBA00023065"/>
    </source>
</evidence>
<comment type="subcellular location">
    <subcellularLocation>
        <location evidence="1 12">Cell outer membrane</location>
        <topology evidence="1 12">Multi-pass membrane protein</topology>
    </subcellularLocation>
</comment>
<comment type="similarity">
    <text evidence="12 13">Belongs to the TonB-dependent receptor family.</text>
</comment>
<evidence type="ECO:0000256" key="6">
    <source>
        <dbReference type="ARBA" id="ARBA00022729"/>
    </source>
</evidence>
<keyword evidence="10 12" id="KW-0472">Membrane</keyword>
<gene>
    <name evidence="17" type="ORF">PJIAN_1563</name>
</gene>